<comment type="caution">
    <text evidence="1">The sequence shown here is derived from an EMBL/GenBank/DDBJ whole genome shotgun (WGS) entry which is preliminary data.</text>
</comment>
<dbReference type="OrthoDB" id="204618at2759"/>
<sequence>MPHEIPLNFQGSLNAAMWTTMAEVGSANDENKTDATATGVEEVLCLCAWQRLSRIDYRNRKRTDEEKLLAEAHRTLETTFDEAKTVSALKSFINRVVVNENMCPYTKDADISATGLEMRGVAPGAVGYRFSPTTDACMVMSSFWNIVCEMMSVPEDELSSVMLSLPGIGMGESRDAHDRFAAVVELVGDATFGLVHFHPAYDRSVIHPLDKPAYGHLPPTSWLRPILKKGGALEEAESLSNEELLLSNYQRRAPHTAINFLRASQLTAAAGPNSICDLDGRGGVVEKASGIKLYTRNTIRMAEIGEEHLRARLKEEVDMQSIK</sequence>
<dbReference type="AlphaFoldDB" id="K0TLY5"/>
<protein>
    <submittedName>
        <fullName evidence="1">Uncharacterized protein</fullName>
    </submittedName>
</protein>
<evidence type="ECO:0000313" key="1">
    <source>
        <dbReference type="EMBL" id="EJK72262.1"/>
    </source>
</evidence>
<accession>K0TLY5</accession>
<dbReference type="eggNOG" id="ENOG502SK9Q">
    <property type="taxonomic scope" value="Eukaryota"/>
</dbReference>
<proteinExistence type="predicted"/>
<name>K0TLY5_THAOC</name>
<dbReference type="Proteomes" id="UP000266841">
    <property type="component" value="Unassembled WGS sequence"/>
</dbReference>
<keyword evidence="2" id="KW-1185">Reference proteome</keyword>
<evidence type="ECO:0000313" key="2">
    <source>
        <dbReference type="Proteomes" id="UP000266841"/>
    </source>
</evidence>
<reference evidence="1 2" key="1">
    <citation type="journal article" date="2012" name="Genome Biol.">
        <title>Genome and low-iron response of an oceanic diatom adapted to chronic iron limitation.</title>
        <authorList>
            <person name="Lommer M."/>
            <person name="Specht M."/>
            <person name="Roy A.S."/>
            <person name="Kraemer L."/>
            <person name="Andreson R."/>
            <person name="Gutowska M.A."/>
            <person name="Wolf J."/>
            <person name="Bergner S.V."/>
            <person name="Schilhabel M.B."/>
            <person name="Klostermeier U.C."/>
            <person name="Beiko R.G."/>
            <person name="Rosenstiel P."/>
            <person name="Hippler M."/>
            <person name="Laroche J."/>
        </authorList>
    </citation>
    <scope>NUCLEOTIDE SEQUENCE [LARGE SCALE GENOMIC DNA]</scope>
    <source>
        <strain evidence="1 2">CCMP1005</strain>
    </source>
</reference>
<organism evidence="1 2">
    <name type="scientific">Thalassiosira oceanica</name>
    <name type="common">Marine diatom</name>
    <dbReference type="NCBI Taxonomy" id="159749"/>
    <lineage>
        <taxon>Eukaryota</taxon>
        <taxon>Sar</taxon>
        <taxon>Stramenopiles</taxon>
        <taxon>Ochrophyta</taxon>
        <taxon>Bacillariophyta</taxon>
        <taxon>Coscinodiscophyceae</taxon>
        <taxon>Thalassiosirophycidae</taxon>
        <taxon>Thalassiosirales</taxon>
        <taxon>Thalassiosiraceae</taxon>
        <taxon>Thalassiosira</taxon>
    </lineage>
</organism>
<dbReference type="EMBL" id="AGNL01006113">
    <property type="protein sequence ID" value="EJK72262.1"/>
    <property type="molecule type" value="Genomic_DNA"/>
</dbReference>
<gene>
    <name evidence="1" type="ORF">THAOC_06219</name>
</gene>
<dbReference type="OMA" id="NTIRMAE"/>